<sequence>MSQFPPALAPAARVDNLAVDIPHPRGRLRAPIRALEDVSLTAPRGRATALVGTNGAGKTTLLRTLTGILRPATGIVEVLGSSIGPAACAITPWVGVVPDEPVFPEEWTARDVIALRRRLGDRFDADGFTRMLREHRIRPNAMISSLSAGLATQFSIAHALSADPRFLILDEPFARLDPLARTDLLDTLRGFLAEEQDRSILISTHDLDGMDRFIDHLVVLHAGRTVLEGDVDELVESHVVAMYPSGAPSVPSGARTVGGDGAREALIAVEDAVGLPPGTALREPTLPEIVSLTLAARSGRHDTEALA</sequence>
<evidence type="ECO:0000256" key="3">
    <source>
        <dbReference type="ARBA" id="ARBA00022840"/>
    </source>
</evidence>
<dbReference type="RefSeq" id="WP_343923840.1">
    <property type="nucleotide sequence ID" value="NZ_BAAAIR010000035.1"/>
</dbReference>
<evidence type="ECO:0000313" key="6">
    <source>
        <dbReference type="Proteomes" id="UP001595937"/>
    </source>
</evidence>
<organism evidence="5 6">
    <name type="scientific">Brachybacterium tyrofermentans</name>
    <dbReference type="NCBI Taxonomy" id="47848"/>
    <lineage>
        <taxon>Bacteria</taxon>
        <taxon>Bacillati</taxon>
        <taxon>Actinomycetota</taxon>
        <taxon>Actinomycetes</taxon>
        <taxon>Micrococcales</taxon>
        <taxon>Dermabacteraceae</taxon>
        <taxon>Brachybacterium</taxon>
    </lineage>
</organism>
<gene>
    <name evidence="5" type="ORF">ACFPK8_15305</name>
</gene>
<dbReference type="Pfam" id="PF00005">
    <property type="entry name" value="ABC_tran"/>
    <property type="match status" value="1"/>
</dbReference>
<dbReference type="PROSITE" id="PS50893">
    <property type="entry name" value="ABC_TRANSPORTER_2"/>
    <property type="match status" value="1"/>
</dbReference>
<keyword evidence="3 5" id="KW-0067">ATP-binding</keyword>
<evidence type="ECO:0000259" key="4">
    <source>
        <dbReference type="PROSITE" id="PS50893"/>
    </source>
</evidence>
<keyword evidence="6" id="KW-1185">Reference proteome</keyword>
<keyword evidence="2" id="KW-0547">Nucleotide-binding</keyword>
<dbReference type="PANTHER" id="PTHR42939">
    <property type="entry name" value="ABC TRANSPORTER ATP-BINDING PROTEIN ALBC-RELATED"/>
    <property type="match status" value="1"/>
</dbReference>
<evidence type="ECO:0000256" key="1">
    <source>
        <dbReference type="ARBA" id="ARBA00022448"/>
    </source>
</evidence>
<proteinExistence type="predicted"/>
<dbReference type="InterPro" id="IPR003593">
    <property type="entry name" value="AAA+_ATPase"/>
</dbReference>
<comment type="caution">
    <text evidence="5">The sequence shown here is derived from an EMBL/GenBank/DDBJ whole genome shotgun (WGS) entry which is preliminary data.</text>
</comment>
<reference evidence="6" key="1">
    <citation type="journal article" date="2019" name="Int. J. Syst. Evol. Microbiol.">
        <title>The Global Catalogue of Microorganisms (GCM) 10K type strain sequencing project: providing services to taxonomists for standard genome sequencing and annotation.</title>
        <authorList>
            <consortium name="The Broad Institute Genomics Platform"/>
            <consortium name="The Broad Institute Genome Sequencing Center for Infectious Disease"/>
            <person name="Wu L."/>
            <person name="Ma J."/>
        </authorList>
    </citation>
    <scope>NUCLEOTIDE SEQUENCE [LARGE SCALE GENOMIC DNA]</scope>
    <source>
        <strain evidence="6">CGMCC 1.16455</strain>
    </source>
</reference>
<dbReference type="CDD" id="cd03230">
    <property type="entry name" value="ABC_DR_subfamily_A"/>
    <property type="match status" value="1"/>
</dbReference>
<dbReference type="InterPro" id="IPR051782">
    <property type="entry name" value="ABC_Transporter_VariousFunc"/>
</dbReference>
<evidence type="ECO:0000313" key="5">
    <source>
        <dbReference type="EMBL" id="MFC5298878.1"/>
    </source>
</evidence>
<dbReference type="SUPFAM" id="SSF52540">
    <property type="entry name" value="P-loop containing nucleoside triphosphate hydrolases"/>
    <property type="match status" value="1"/>
</dbReference>
<protein>
    <submittedName>
        <fullName evidence="5">ATP-binding cassette domain-containing protein</fullName>
    </submittedName>
</protein>
<dbReference type="EMBL" id="JBHSLN010000083">
    <property type="protein sequence ID" value="MFC5298878.1"/>
    <property type="molecule type" value="Genomic_DNA"/>
</dbReference>
<feature type="domain" description="ABC transporter" evidence="4">
    <location>
        <begin position="12"/>
        <end position="247"/>
    </location>
</feature>
<keyword evidence="1" id="KW-0813">Transport</keyword>
<dbReference type="GO" id="GO:0005524">
    <property type="term" value="F:ATP binding"/>
    <property type="evidence" value="ECO:0007669"/>
    <property type="project" value="UniProtKB-KW"/>
</dbReference>
<dbReference type="InterPro" id="IPR027417">
    <property type="entry name" value="P-loop_NTPase"/>
</dbReference>
<dbReference type="SMART" id="SM00382">
    <property type="entry name" value="AAA"/>
    <property type="match status" value="1"/>
</dbReference>
<dbReference type="Gene3D" id="3.40.50.300">
    <property type="entry name" value="P-loop containing nucleotide triphosphate hydrolases"/>
    <property type="match status" value="1"/>
</dbReference>
<dbReference type="GeneID" id="303297262"/>
<evidence type="ECO:0000256" key="2">
    <source>
        <dbReference type="ARBA" id="ARBA00022741"/>
    </source>
</evidence>
<dbReference type="PANTHER" id="PTHR42939:SF1">
    <property type="entry name" value="ABC TRANSPORTER ATP-BINDING PROTEIN ALBC-RELATED"/>
    <property type="match status" value="1"/>
</dbReference>
<accession>A0ABW0FJ87</accession>
<dbReference type="Proteomes" id="UP001595937">
    <property type="component" value="Unassembled WGS sequence"/>
</dbReference>
<name>A0ABW0FJ87_9MICO</name>
<dbReference type="InterPro" id="IPR003439">
    <property type="entry name" value="ABC_transporter-like_ATP-bd"/>
</dbReference>